<dbReference type="Proteomes" id="UP000274922">
    <property type="component" value="Unassembled WGS sequence"/>
</dbReference>
<dbReference type="PROSITE" id="PS51858">
    <property type="entry name" value="PPPDE"/>
    <property type="match status" value="1"/>
</dbReference>
<evidence type="ECO:0000313" key="5">
    <source>
        <dbReference type="EMBL" id="RKP02745.1"/>
    </source>
</evidence>
<evidence type="ECO:0000259" key="4">
    <source>
        <dbReference type="PROSITE" id="PS51858"/>
    </source>
</evidence>
<feature type="domain" description="PPPDE" evidence="4">
    <location>
        <begin position="4"/>
        <end position="145"/>
    </location>
</feature>
<dbReference type="AlphaFoldDB" id="A0A4P9XBI9"/>
<comment type="similarity">
    <text evidence="1">Belongs to the DeSI family.</text>
</comment>
<sequence>MAPSPVSLFIYDLSNGLARQLSVALTGAFFPAIYHTGVVIFNREYFFGGNGIQSSAPGASPYGTPIERRALGNTTVTPQAWNEFLRECNSQFGIGAYHLLTNNCNTFSDAACQFLVNTPLERAILDQPSQFLATPFGQMMRPQLDSYY</sequence>
<organism evidence="5 6">
    <name type="scientific">Caulochytrium protostelioides</name>
    <dbReference type="NCBI Taxonomy" id="1555241"/>
    <lineage>
        <taxon>Eukaryota</taxon>
        <taxon>Fungi</taxon>
        <taxon>Fungi incertae sedis</taxon>
        <taxon>Chytridiomycota</taxon>
        <taxon>Chytridiomycota incertae sedis</taxon>
        <taxon>Chytridiomycetes</taxon>
        <taxon>Caulochytriales</taxon>
        <taxon>Caulochytriaceae</taxon>
        <taxon>Caulochytrium</taxon>
    </lineage>
</organism>
<dbReference type="InterPro" id="IPR008580">
    <property type="entry name" value="PPPDE_dom"/>
</dbReference>
<dbReference type="OrthoDB" id="21221at2759"/>
<evidence type="ECO:0000313" key="6">
    <source>
        <dbReference type="Proteomes" id="UP000274922"/>
    </source>
</evidence>
<dbReference type="GO" id="GO:0006508">
    <property type="term" value="P:proteolysis"/>
    <property type="evidence" value="ECO:0007669"/>
    <property type="project" value="UniProtKB-KW"/>
</dbReference>
<evidence type="ECO:0000256" key="1">
    <source>
        <dbReference type="ARBA" id="ARBA00008140"/>
    </source>
</evidence>
<dbReference type="SMART" id="SM01179">
    <property type="entry name" value="DUF862"/>
    <property type="match status" value="1"/>
</dbReference>
<keyword evidence="3" id="KW-0378">Hydrolase</keyword>
<keyword evidence="2" id="KW-0645">Protease</keyword>
<reference evidence="6" key="1">
    <citation type="journal article" date="2018" name="Nat. Microbiol.">
        <title>Leveraging single-cell genomics to expand the fungal tree of life.</title>
        <authorList>
            <person name="Ahrendt S.R."/>
            <person name="Quandt C.A."/>
            <person name="Ciobanu D."/>
            <person name="Clum A."/>
            <person name="Salamov A."/>
            <person name="Andreopoulos B."/>
            <person name="Cheng J.F."/>
            <person name="Woyke T."/>
            <person name="Pelin A."/>
            <person name="Henrissat B."/>
            <person name="Reynolds N.K."/>
            <person name="Benny G.L."/>
            <person name="Smith M.E."/>
            <person name="James T.Y."/>
            <person name="Grigoriev I.V."/>
        </authorList>
    </citation>
    <scope>NUCLEOTIDE SEQUENCE [LARGE SCALE GENOMIC DNA]</scope>
    <source>
        <strain evidence="6">ATCC 52028</strain>
    </source>
</reference>
<feature type="non-terminal residue" evidence="5">
    <location>
        <position position="148"/>
    </location>
</feature>
<dbReference type="Pfam" id="PF05903">
    <property type="entry name" value="Peptidase_C97"/>
    <property type="match status" value="1"/>
</dbReference>
<proteinExistence type="inferred from homology"/>
<dbReference type="InterPro" id="IPR042266">
    <property type="entry name" value="PPPDE_sf"/>
</dbReference>
<accession>A0A4P9XBI9</accession>
<evidence type="ECO:0000256" key="2">
    <source>
        <dbReference type="ARBA" id="ARBA00022670"/>
    </source>
</evidence>
<name>A0A4P9XBI9_9FUNG</name>
<dbReference type="GO" id="GO:0070646">
    <property type="term" value="P:protein modification by small protein removal"/>
    <property type="evidence" value="ECO:0007669"/>
    <property type="project" value="TreeGrafter"/>
</dbReference>
<dbReference type="PANTHER" id="PTHR12378:SF7">
    <property type="entry name" value="DESUMOYLATING ISOPEPTIDASE 1"/>
    <property type="match status" value="1"/>
</dbReference>
<evidence type="ECO:0000256" key="3">
    <source>
        <dbReference type="ARBA" id="ARBA00022801"/>
    </source>
</evidence>
<protein>
    <recommendedName>
        <fullName evidence="4">PPPDE domain-containing protein</fullName>
    </recommendedName>
</protein>
<keyword evidence="6" id="KW-1185">Reference proteome</keyword>
<dbReference type="Gene3D" id="3.90.1720.30">
    <property type="entry name" value="PPPDE domains"/>
    <property type="match status" value="1"/>
</dbReference>
<dbReference type="PANTHER" id="PTHR12378">
    <property type="entry name" value="DESUMOYLATING ISOPEPTIDASE"/>
    <property type="match status" value="1"/>
</dbReference>
<dbReference type="GO" id="GO:0008233">
    <property type="term" value="F:peptidase activity"/>
    <property type="evidence" value="ECO:0007669"/>
    <property type="project" value="UniProtKB-KW"/>
</dbReference>
<gene>
    <name evidence="5" type="ORF">CXG81DRAFT_10456</name>
</gene>
<dbReference type="EMBL" id="ML014136">
    <property type="protein sequence ID" value="RKP02745.1"/>
    <property type="molecule type" value="Genomic_DNA"/>
</dbReference>
<dbReference type="STRING" id="1555241.A0A4P9XBI9"/>